<dbReference type="AlphaFoldDB" id="A0A4U8Z1H8"/>
<evidence type="ECO:0000313" key="2">
    <source>
        <dbReference type="Proteomes" id="UP000294360"/>
    </source>
</evidence>
<accession>A0A4U8Z1H8</accession>
<protein>
    <submittedName>
        <fullName evidence="1">Uncharacterized protein</fullName>
    </submittedName>
</protein>
<name>A0A4U8Z1H8_METTU</name>
<gene>
    <name evidence="1" type="ORF">MTUNDRAET4_2264</name>
</gene>
<dbReference type="EMBL" id="LR536450">
    <property type="protein sequence ID" value="VFU09157.1"/>
    <property type="molecule type" value="Genomic_DNA"/>
</dbReference>
<sequence length="68" mass="7238">MPAKNGARSIAVFACAAISAMVAPEGGVEQFFHPQPAATPLRLAGSRVGFIDFCEDILLYPFCEPILI</sequence>
<reference evidence="1 2" key="1">
    <citation type="submission" date="2019-03" db="EMBL/GenBank/DDBJ databases">
        <authorList>
            <person name="Kox A.R. M."/>
        </authorList>
    </citation>
    <scope>NUCLEOTIDE SEQUENCE [LARGE SCALE GENOMIC DNA]</scope>
    <source>
        <strain evidence="1">MTUNDRAET4 annotated genome</strain>
    </source>
</reference>
<dbReference type="KEGG" id="mtun:MTUNDRAET4_2264"/>
<organism evidence="1 2">
    <name type="scientific">Methylocella tundrae</name>
    <dbReference type="NCBI Taxonomy" id="227605"/>
    <lineage>
        <taxon>Bacteria</taxon>
        <taxon>Pseudomonadati</taxon>
        <taxon>Pseudomonadota</taxon>
        <taxon>Alphaproteobacteria</taxon>
        <taxon>Hyphomicrobiales</taxon>
        <taxon>Beijerinckiaceae</taxon>
        <taxon>Methylocella</taxon>
    </lineage>
</organism>
<dbReference type="Proteomes" id="UP000294360">
    <property type="component" value="Chromosome"/>
</dbReference>
<evidence type="ECO:0000313" key="1">
    <source>
        <dbReference type="EMBL" id="VFU09157.1"/>
    </source>
</evidence>
<proteinExistence type="predicted"/>